<proteinExistence type="predicted"/>
<sequence length="71" mass="7811">MAYATEIRAQKAGFAGFFEGLKVRFARQMLIRETVKELNALTSRELADLGLHRSQITGIAIAAANERFGAL</sequence>
<dbReference type="AlphaFoldDB" id="A0A850QEN4"/>
<dbReference type="Proteomes" id="UP000592216">
    <property type="component" value="Unassembled WGS sequence"/>
</dbReference>
<reference evidence="2 3" key="1">
    <citation type="submission" date="2020-04" db="EMBL/GenBank/DDBJ databases">
        <title>Donghicola sp., a member of the Rhodobacteraceae family isolated from mangrove forest in Thailand.</title>
        <authorList>
            <person name="Charoenyingcharoen P."/>
            <person name="Yukphan P."/>
        </authorList>
    </citation>
    <scope>NUCLEOTIDE SEQUENCE [LARGE SCALE GENOMIC DNA]</scope>
    <source>
        <strain evidence="2 3">B5-SW-15</strain>
    </source>
</reference>
<comment type="caution">
    <text evidence="2">The sequence shown here is derived from an EMBL/GenBank/DDBJ whole genome shotgun (WGS) entry which is preliminary data.</text>
</comment>
<evidence type="ECO:0000313" key="2">
    <source>
        <dbReference type="EMBL" id="NVO24865.1"/>
    </source>
</evidence>
<gene>
    <name evidence="2" type="ORF">HJ536_16030</name>
</gene>
<dbReference type="EMBL" id="JABCJE010000009">
    <property type="protein sequence ID" value="NVO24865.1"/>
    <property type="molecule type" value="Genomic_DNA"/>
</dbReference>
<protein>
    <submittedName>
        <fullName evidence="2">DUF1127 domain-containing protein</fullName>
    </submittedName>
</protein>
<dbReference type="RefSeq" id="WP_177158477.1">
    <property type="nucleotide sequence ID" value="NZ_JABCJE010000009.1"/>
</dbReference>
<organism evidence="2 3">
    <name type="scientific">Donghicola mangrovi</name>
    <dbReference type="NCBI Taxonomy" id="2729614"/>
    <lineage>
        <taxon>Bacteria</taxon>
        <taxon>Pseudomonadati</taxon>
        <taxon>Pseudomonadota</taxon>
        <taxon>Alphaproteobacteria</taxon>
        <taxon>Rhodobacterales</taxon>
        <taxon>Roseobacteraceae</taxon>
        <taxon>Donghicola</taxon>
    </lineage>
</organism>
<accession>A0A850QEN4</accession>
<evidence type="ECO:0000313" key="3">
    <source>
        <dbReference type="Proteomes" id="UP000592216"/>
    </source>
</evidence>
<dbReference type="InterPro" id="IPR009506">
    <property type="entry name" value="YjiS-like"/>
</dbReference>
<evidence type="ECO:0000259" key="1">
    <source>
        <dbReference type="Pfam" id="PF06568"/>
    </source>
</evidence>
<name>A0A850QEN4_9RHOB</name>
<dbReference type="Pfam" id="PF06568">
    <property type="entry name" value="YjiS-like"/>
    <property type="match status" value="1"/>
</dbReference>
<feature type="domain" description="YjiS-like" evidence="1">
    <location>
        <begin position="24"/>
        <end position="56"/>
    </location>
</feature>